<evidence type="ECO:0000313" key="16">
    <source>
        <dbReference type="Proteomes" id="UP000281975"/>
    </source>
</evidence>
<evidence type="ECO:0000256" key="11">
    <source>
        <dbReference type="ARBA" id="ARBA00033056"/>
    </source>
</evidence>
<evidence type="ECO:0000256" key="6">
    <source>
        <dbReference type="ARBA" id="ARBA00022801"/>
    </source>
</evidence>
<evidence type="ECO:0000256" key="1">
    <source>
        <dbReference type="ARBA" id="ARBA00001946"/>
    </source>
</evidence>
<dbReference type="EC" id="3.6.1.13" evidence="3"/>
<comment type="cofactor">
    <cofactor evidence="1 13">
        <name>Mg(2+)</name>
        <dbReference type="ChEBI" id="CHEBI:18420"/>
    </cofactor>
</comment>
<dbReference type="PANTHER" id="PTHR11839">
    <property type="entry name" value="UDP/ADP-SUGAR PYROPHOSPHATASE"/>
    <property type="match status" value="1"/>
</dbReference>
<dbReference type="CDD" id="cd24155">
    <property type="entry name" value="NUDIX_ADPRase"/>
    <property type="match status" value="1"/>
</dbReference>
<feature type="binding site" evidence="13">
    <location>
        <position position="164"/>
    </location>
    <ligand>
        <name>Mg(2+)</name>
        <dbReference type="ChEBI" id="CHEBI:18420"/>
        <label>1</label>
    </ligand>
</feature>
<evidence type="ECO:0000259" key="14">
    <source>
        <dbReference type="PROSITE" id="PS51462"/>
    </source>
</evidence>
<dbReference type="GO" id="GO:0005829">
    <property type="term" value="C:cytosol"/>
    <property type="evidence" value="ECO:0007669"/>
    <property type="project" value="TreeGrafter"/>
</dbReference>
<dbReference type="GO" id="GO:0046872">
    <property type="term" value="F:metal ion binding"/>
    <property type="evidence" value="ECO:0007669"/>
    <property type="project" value="UniProtKB-KW"/>
</dbReference>
<dbReference type="SUPFAM" id="SSF55811">
    <property type="entry name" value="Nudix"/>
    <property type="match status" value="1"/>
</dbReference>
<keyword evidence="16" id="KW-1185">Reference proteome</keyword>
<comment type="caution">
    <text evidence="15">The sequence shown here is derived from an EMBL/GenBank/DDBJ whole genome shotgun (WGS) entry which is preliminary data.</text>
</comment>
<comment type="similarity">
    <text evidence="2">Belongs to the Nudix hydrolase family. NudF subfamily.</text>
</comment>
<dbReference type="InterPro" id="IPR015797">
    <property type="entry name" value="NUDIX_hydrolase-like_dom_sf"/>
</dbReference>
<name>A0A420WT84_9GAMM</name>
<evidence type="ECO:0000256" key="10">
    <source>
        <dbReference type="ARBA" id="ARBA00030308"/>
    </source>
</evidence>
<dbReference type="Gene3D" id="3.90.79.10">
    <property type="entry name" value="Nucleoside Triphosphate Pyrophosphohydrolase"/>
    <property type="match status" value="1"/>
</dbReference>
<keyword evidence="6" id="KW-0378">Hydrolase</keyword>
<dbReference type="RefSeq" id="WP_121173771.1">
    <property type="nucleotide sequence ID" value="NZ_RBIN01000009.1"/>
</dbReference>
<evidence type="ECO:0000256" key="5">
    <source>
        <dbReference type="ARBA" id="ARBA00022723"/>
    </source>
</evidence>
<dbReference type="NCBIfam" id="TIGR00052">
    <property type="entry name" value="nudix-type nucleoside diphosphatase, YffH/AdpP family"/>
    <property type="match status" value="1"/>
</dbReference>
<evidence type="ECO:0000256" key="2">
    <source>
        <dbReference type="ARBA" id="ARBA00007482"/>
    </source>
</evidence>
<proteinExistence type="inferred from homology"/>
<dbReference type="InterPro" id="IPR000086">
    <property type="entry name" value="NUDIX_hydrolase_dom"/>
</dbReference>
<dbReference type="Pfam" id="PF00293">
    <property type="entry name" value="NUDIX"/>
    <property type="match status" value="1"/>
</dbReference>
<dbReference type="InterPro" id="IPR020084">
    <property type="entry name" value="NUDIX_hydrolase_CS"/>
</dbReference>
<dbReference type="PROSITE" id="PS00893">
    <property type="entry name" value="NUDIX_BOX"/>
    <property type="match status" value="1"/>
</dbReference>
<feature type="domain" description="Nudix hydrolase" evidence="14">
    <location>
        <begin position="55"/>
        <end position="193"/>
    </location>
</feature>
<evidence type="ECO:0000256" key="9">
    <source>
        <dbReference type="ARBA" id="ARBA00030162"/>
    </source>
</evidence>
<dbReference type="EMBL" id="RBIN01000009">
    <property type="protein sequence ID" value="RKQ96268.1"/>
    <property type="molecule type" value="Genomic_DNA"/>
</dbReference>
<feature type="binding site" evidence="13">
    <location>
        <position position="116"/>
    </location>
    <ligand>
        <name>Mg(2+)</name>
        <dbReference type="ChEBI" id="CHEBI:18420"/>
        <label>1</label>
    </ligand>
</feature>
<protein>
    <recommendedName>
        <fullName evidence="4">ADP-ribose pyrophosphatase</fullName>
        <ecNumber evidence="3">3.6.1.13</ecNumber>
    </recommendedName>
    <alternativeName>
        <fullName evidence="9">ADP-ribose diphosphatase</fullName>
    </alternativeName>
    <alternativeName>
        <fullName evidence="11">ADP-ribose phosphohydrolase</fullName>
    </alternativeName>
    <alternativeName>
        <fullName evidence="10">Adenosine diphosphoribose pyrophosphatase</fullName>
    </alternativeName>
</protein>
<dbReference type="GO" id="GO:0019693">
    <property type="term" value="P:ribose phosphate metabolic process"/>
    <property type="evidence" value="ECO:0007669"/>
    <property type="project" value="TreeGrafter"/>
</dbReference>
<evidence type="ECO:0000256" key="4">
    <source>
        <dbReference type="ARBA" id="ARBA00013297"/>
    </source>
</evidence>
<dbReference type="OrthoDB" id="5292471at2"/>
<comment type="catalytic activity">
    <reaction evidence="12">
        <text>ADP-D-ribose + H2O = D-ribose 5-phosphate + AMP + 2 H(+)</text>
        <dbReference type="Rhea" id="RHEA:10412"/>
        <dbReference type="ChEBI" id="CHEBI:15377"/>
        <dbReference type="ChEBI" id="CHEBI:15378"/>
        <dbReference type="ChEBI" id="CHEBI:57967"/>
        <dbReference type="ChEBI" id="CHEBI:78346"/>
        <dbReference type="ChEBI" id="CHEBI:456215"/>
        <dbReference type="EC" id="3.6.1.13"/>
    </reaction>
</comment>
<evidence type="ECO:0000313" key="15">
    <source>
        <dbReference type="EMBL" id="RKQ96268.1"/>
    </source>
</evidence>
<evidence type="ECO:0000256" key="3">
    <source>
        <dbReference type="ARBA" id="ARBA00012453"/>
    </source>
</evidence>
<dbReference type="Proteomes" id="UP000281975">
    <property type="component" value="Unassembled WGS sequence"/>
</dbReference>
<accession>A0A420WT84</accession>
<dbReference type="GO" id="GO:0047631">
    <property type="term" value="F:ADP-ribose diphosphatase activity"/>
    <property type="evidence" value="ECO:0007669"/>
    <property type="project" value="UniProtKB-EC"/>
</dbReference>
<organism evidence="15 16">
    <name type="scientific">Kushneria sinocarnis</name>
    <dbReference type="NCBI Taxonomy" id="595502"/>
    <lineage>
        <taxon>Bacteria</taxon>
        <taxon>Pseudomonadati</taxon>
        <taxon>Pseudomonadota</taxon>
        <taxon>Gammaproteobacteria</taxon>
        <taxon>Oceanospirillales</taxon>
        <taxon>Halomonadaceae</taxon>
        <taxon>Kushneria</taxon>
    </lineage>
</organism>
<evidence type="ECO:0000256" key="8">
    <source>
        <dbReference type="ARBA" id="ARBA00025164"/>
    </source>
</evidence>
<sequence>MTQQQSPLGRFGREDVERLGDECLQAGFFELYRRHVRYRRFDGGWSEPVGREVHVRHDAVGVLLYDPERDTVAMVEQFRPGALDRTRTPWLIEPVAGIIDSSESLEAVARREAEEEAGCRIGELIEMQRYFPSPGACTEYVTLYCALIDSRELGGVHGLDSENEDILVHVLPFMQAWQLMEEGHLDNAMALIAMYWLARERASLRARR</sequence>
<evidence type="ECO:0000256" key="13">
    <source>
        <dbReference type="PIRSR" id="PIRSR604385-2"/>
    </source>
</evidence>
<comment type="function">
    <text evidence="8">Acts on ADP-mannose and ADP-glucose as well as ADP-ribose. Prevents glycogen biosynthesis. The reaction catalyzed by this enzyme is a limiting step of the gluconeogenic process.</text>
</comment>
<dbReference type="PANTHER" id="PTHR11839:SF5">
    <property type="entry name" value="ADP-RIBOSE PYROPHOSPHATASE"/>
    <property type="match status" value="1"/>
</dbReference>
<evidence type="ECO:0000256" key="12">
    <source>
        <dbReference type="ARBA" id="ARBA00049546"/>
    </source>
</evidence>
<feature type="binding site" evidence="13">
    <location>
        <position position="112"/>
    </location>
    <ligand>
        <name>Mg(2+)</name>
        <dbReference type="ChEBI" id="CHEBI:18420"/>
        <label>1</label>
    </ligand>
</feature>
<dbReference type="GO" id="GO:0006753">
    <property type="term" value="P:nucleoside phosphate metabolic process"/>
    <property type="evidence" value="ECO:0007669"/>
    <property type="project" value="TreeGrafter"/>
</dbReference>
<dbReference type="PROSITE" id="PS51462">
    <property type="entry name" value="NUDIX"/>
    <property type="match status" value="1"/>
</dbReference>
<reference evidence="15 16" key="1">
    <citation type="submission" date="2018-10" db="EMBL/GenBank/DDBJ databases">
        <title>Genomic Encyclopedia of Type Strains, Phase IV (KMG-IV): sequencing the most valuable type-strain genomes for metagenomic binning, comparative biology and taxonomic classification.</title>
        <authorList>
            <person name="Goeker M."/>
        </authorList>
    </citation>
    <scope>NUCLEOTIDE SEQUENCE [LARGE SCALE GENOMIC DNA]</scope>
    <source>
        <strain evidence="15 16">DSM 23229</strain>
    </source>
</reference>
<keyword evidence="5 13" id="KW-0479">Metal-binding</keyword>
<keyword evidence="7 13" id="KW-0460">Magnesium</keyword>
<dbReference type="GO" id="GO:0019144">
    <property type="term" value="F:ADP-sugar diphosphatase activity"/>
    <property type="evidence" value="ECO:0007669"/>
    <property type="project" value="TreeGrafter"/>
</dbReference>
<evidence type="ECO:0000256" key="7">
    <source>
        <dbReference type="ARBA" id="ARBA00022842"/>
    </source>
</evidence>
<gene>
    <name evidence="15" type="ORF">C7446_2860</name>
</gene>
<feature type="binding site" evidence="13">
    <location>
        <position position="96"/>
    </location>
    <ligand>
        <name>Mg(2+)</name>
        <dbReference type="ChEBI" id="CHEBI:18420"/>
        <label>1</label>
    </ligand>
</feature>
<dbReference type="AlphaFoldDB" id="A0A420WT84"/>
<dbReference type="InterPro" id="IPR004385">
    <property type="entry name" value="NDP_pyrophosphatase"/>
</dbReference>